<sequence>MYLCIFGAAAHCITAVPAALQHRSAQTLAEVLPNLPSWWVPEHPVSFVVVIAFGLLGVFLSLKGKQVDRYLSA</sequence>
<evidence type="ECO:0000256" key="1">
    <source>
        <dbReference type="SAM" id="Phobius"/>
    </source>
</evidence>
<evidence type="ECO:0000313" key="3">
    <source>
        <dbReference type="Proteomes" id="UP001595693"/>
    </source>
</evidence>
<protein>
    <submittedName>
        <fullName evidence="2">Uncharacterized protein</fullName>
    </submittedName>
</protein>
<keyword evidence="1" id="KW-0812">Transmembrane</keyword>
<name>A0ABV8D712_9BURK</name>
<proteinExistence type="predicted"/>
<feature type="transmembrane region" description="Helical" evidence="1">
    <location>
        <begin position="45"/>
        <end position="62"/>
    </location>
</feature>
<keyword evidence="1" id="KW-1133">Transmembrane helix</keyword>
<reference evidence="3" key="1">
    <citation type="journal article" date="2019" name="Int. J. Syst. Evol. Microbiol.">
        <title>The Global Catalogue of Microorganisms (GCM) 10K type strain sequencing project: providing services to taxonomists for standard genome sequencing and annotation.</title>
        <authorList>
            <consortium name="The Broad Institute Genomics Platform"/>
            <consortium name="The Broad Institute Genome Sequencing Center for Infectious Disease"/>
            <person name="Wu L."/>
            <person name="Ma J."/>
        </authorList>
    </citation>
    <scope>NUCLEOTIDE SEQUENCE [LARGE SCALE GENOMIC DNA]</scope>
    <source>
        <strain evidence="3">CCUG 2113</strain>
    </source>
</reference>
<organism evidence="2 3">
    <name type="scientific">Acidovorax facilis</name>
    <dbReference type="NCBI Taxonomy" id="12917"/>
    <lineage>
        <taxon>Bacteria</taxon>
        <taxon>Pseudomonadati</taxon>
        <taxon>Pseudomonadota</taxon>
        <taxon>Betaproteobacteria</taxon>
        <taxon>Burkholderiales</taxon>
        <taxon>Comamonadaceae</taxon>
        <taxon>Acidovorax</taxon>
    </lineage>
</organism>
<accession>A0ABV8D712</accession>
<keyword evidence="3" id="KW-1185">Reference proteome</keyword>
<evidence type="ECO:0000313" key="2">
    <source>
        <dbReference type="EMBL" id="MFC3934145.1"/>
    </source>
</evidence>
<gene>
    <name evidence="2" type="ORF">ACFOW3_05855</name>
</gene>
<dbReference type="Proteomes" id="UP001595693">
    <property type="component" value="Unassembled WGS sequence"/>
</dbReference>
<dbReference type="RefSeq" id="WP_207402138.1">
    <property type="nucleotide sequence ID" value="NZ_JAMXAX010000111.1"/>
</dbReference>
<comment type="caution">
    <text evidence="2">The sequence shown here is derived from an EMBL/GenBank/DDBJ whole genome shotgun (WGS) entry which is preliminary data.</text>
</comment>
<dbReference type="EMBL" id="JBHSAJ010000012">
    <property type="protein sequence ID" value="MFC3934145.1"/>
    <property type="molecule type" value="Genomic_DNA"/>
</dbReference>
<keyword evidence="1" id="KW-0472">Membrane</keyword>